<dbReference type="EMBL" id="FNUV01000001">
    <property type="protein sequence ID" value="SEF42394.1"/>
    <property type="molecule type" value="Genomic_DNA"/>
</dbReference>
<name>A0A1H5RWA0_XYLRU</name>
<proteinExistence type="predicted"/>
<evidence type="ECO:0000313" key="1">
    <source>
        <dbReference type="EMBL" id="SEF42394.1"/>
    </source>
</evidence>
<dbReference type="Proteomes" id="UP000236735">
    <property type="component" value="Unassembled WGS sequence"/>
</dbReference>
<dbReference type="RefSeq" id="WP_103914965.1">
    <property type="nucleotide sequence ID" value="NZ_FNUV01000001.1"/>
</dbReference>
<dbReference type="AlphaFoldDB" id="A0A1H5RWA0"/>
<protein>
    <submittedName>
        <fullName evidence="1">Uncharacterized protein</fullName>
    </submittedName>
</protein>
<accession>A0A1H5RWA0</accession>
<evidence type="ECO:0000313" key="2">
    <source>
        <dbReference type="Proteomes" id="UP000236735"/>
    </source>
</evidence>
<sequence>MNTPFRTKFAADVEDIIINGVSESKSFTLTKDGVSILQETYNYDSEGRIRITGLAQILSTALYGELKEGVQTHANALIGINVTGESAISREIYAMRLQNPDDPDGEKMVLAMAADGICYPGQPLLITVIGVVTVRLSRPGRTITTTDIGEAGTVTTVDCDPAKLFPNHYGAGSYMDIGSEIERIILPRPDDSLVTVRFLNRYDVPESLTALYMTEKPSVSDDVSMMYGRRVRFGVTSTTEYTLQSGQLRSEREYDTWQDLLTSRKAQLLWRGQWIDIIITKSNYTRQRRMFYNSKAEISFQTANPNLTL</sequence>
<reference evidence="1 2" key="1">
    <citation type="submission" date="2016-10" db="EMBL/GenBank/DDBJ databases">
        <authorList>
            <person name="de Groot N.N."/>
        </authorList>
    </citation>
    <scope>NUCLEOTIDE SEQUENCE [LARGE SCALE GENOMIC DNA]</scope>
    <source>
        <strain evidence="1 2">AR32</strain>
    </source>
</reference>
<gene>
    <name evidence="1" type="ORF">SAMN05216354_0362</name>
</gene>
<organism evidence="1 2">
    <name type="scientific">Xylanibacter ruminicola</name>
    <name type="common">Prevotella ruminicola</name>
    <dbReference type="NCBI Taxonomy" id="839"/>
    <lineage>
        <taxon>Bacteria</taxon>
        <taxon>Pseudomonadati</taxon>
        <taxon>Bacteroidota</taxon>
        <taxon>Bacteroidia</taxon>
        <taxon>Bacteroidales</taxon>
        <taxon>Prevotellaceae</taxon>
        <taxon>Xylanibacter</taxon>
    </lineage>
</organism>